<accession>N1UT47</accession>
<dbReference type="RefSeq" id="WP_005270080.1">
    <property type="nucleotide sequence ID" value="NZ_ANPE02000167.1"/>
</dbReference>
<keyword evidence="1" id="KW-1133">Transmembrane helix</keyword>
<feature type="non-terminal residue" evidence="2">
    <location>
        <position position="88"/>
    </location>
</feature>
<gene>
    <name evidence="2" type="ORF">D477_014066</name>
</gene>
<dbReference type="Proteomes" id="UP000010729">
    <property type="component" value="Unassembled WGS sequence"/>
</dbReference>
<protein>
    <submittedName>
        <fullName evidence="2">Uncharacterized protein</fullName>
    </submittedName>
</protein>
<keyword evidence="1" id="KW-0472">Membrane</keyword>
<feature type="transmembrane region" description="Helical" evidence="1">
    <location>
        <begin position="6"/>
        <end position="25"/>
    </location>
</feature>
<reference evidence="2 3" key="1">
    <citation type="journal article" date="2013" name="Genome Announc.">
        <title>Draft Genome Sequence of Arthrobacter crystallopoietes Strain BAB-32, Revealing Genes for Bioremediation.</title>
        <authorList>
            <person name="Joshi M.N."/>
            <person name="Pandit A.S."/>
            <person name="Sharma A."/>
            <person name="Pandya R.V."/>
            <person name="Desai S.M."/>
            <person name="Saxena A.K."/>
            <person name="Bagatharia S.B."/>
        </authorList>
    </citation>
    <scope>NUCLEOTIDE SEQUENCE [LARGE SCALE GENOMIC DNA]</scope>
    <source>
        <strain evidence="2 3">BAB-32</strain>
    </source>
</reference>
<keyword evidence="3" id="KW-1185">Reference proteome</keyword>
<dbReference type="EMBL" id="ANPE02000167">
    <property type="protein sequence ID" value="EMY33591.1"/>
    <property type="molecule type" value="Genomic_DNA"/>
</dbReference>
<dbReference type="AlphaFoldDB" id="N1UT47"/>
<organism evidence="2 3">
    <name type="scientific">Arthrobacter crystallopoietes BAB-32</name>
    <dbReference type="NCBI Taxonomy" id="1246476"/>
    <lineage>
        <taxon>Bacteria</taxon>
        <taxon>Bacillati</taxon>
        <taxon>Actinomycetota</taxon>
        <taxon>Actinomycetes</taxon>
        <taxon>Micrococcales</taxon>
        <taxon>Micrococcaceae</taxon>
        <taxon>Crystallibacter</taxon>
    </lineage>
</organism>
<evidence type="ECO:0000256" key="1">
    <source>
        <dbReference type="SAM" id="Phobius"/>
    </source>
</evidence>
<comment type="caution">
    <text evidence="2">The sequence shown here is derived from an EMBL/GenBank/DDBJ whole genome shotgun (WGS) entry which is preliminary data.</text>
</comment>
<name>N1UT47_9MICC</name>
<evidence type="ECO:0000313" key="3">
    <source>
        <dbReference type="Proteomes" id="UP000010729"/>
    </source>
</evidence>
<sequence length="88" mass="9366">MEFLALIAVMLVGFGGGWVTNWFFGSRQASEPRAMAGTRAQGVPPPAQIYDEGYRHGFLDGQESVKAITTAERPAPAQPGPALHGQVP</sequence>
<evidence type="ECO:0000313" key="2">
    <source>
        <dbReference type="EMBL" id="EMY33591.1"/>
    </source>
</evidence>
<dbReference type="OrthoDB" id="9804207at2"/>
<keyword evidence="1" id="KW-0812">Transmembrane</keyword>
<proteinExistence type="predicted"/>